<sequence length="813" mass="89323">MDEDADTLELVRQNIRDICIHDQVRWESTWKEVLETHESARRGLILPDLFVHTLEENNVFLQKKTVRVLVRQFQVTNGGIQVAKFLNWVKLSRPTDHIDPDLAFARLPQPYRRIIKILESDILDASWELIKAQSVRYKAEAMAALSSTPRSTRSLALSNQDEVFEIDDYEAAKKRCCKISTRKVMADSQRPACVAQHESLPLVMVALDSTNVGSENQSKIELHMYNSVTCELLVTHTFDLNQDAELSPDTVSSITQKRVCVTGMTPIYSLSCHDSSMTCTVGVSITKYSTTTSADGDYQNPQTTQNAQVHIFQIGGVSTSGTPAATSPMSIQLVASAKLPDLVGVKLSPDAQFAALFVASGGITVFKLRNESDVTESGEALSPVDLNSSNAFMQIDNDAVPRTSSLAQAHFLVTPSSSCSAGKPMKTYAIVVCYRTKVQKYLLRNTTPRSKTSAQTPSHSWDHVAPITASVTDSTTQYLTVILGNGSVIVWDVLEENDHAYLPPCSETAETLRTLASKADSISDGLIMYRDEHVVTFSTSTQQVRFYDIKDRVKVQLLRVVAPPAIPSSRLGGSSDGVSILFLVETARVLDVPIAMVGYSNGFLVLYDMRNAEAIGSIRFRATAPSDAMINAIVASPHAICLAHDKSLEIFDWYQVFLASFPSFEIQLKQQNIACDGASSKRLFLSSLASPSIAPPVSLSEFRNDSIDKILRRTAGLTSSPTRHASKTALSASDSAASIGRQLKSSPSVPHSIEEALELPLLAEVAFRPCKRSAELQFAQFCVNLDATMTKEKEAKMHRRRKELIEALTTGSW</sequence>
<dbReference type="InParanoid" id="K3WJK2"/>
<dbReference type="Proteomes" id="UP000019132">
    <property type="component" value="Unassembled WGS sequence"/>
</dbReference>
<dbReference type="EMBL" id="GL376564">
    <property type="status" value="NOT_ANNOTATED_CDS"/>
    <property type="molecule type" value="Genomic_DNA"/>
</dbReference>
<dbReference type="VEuPathDB" id="FungiDB:PYU1_G005133"/>
<keyword evidence="2" id="KW-1185">Reference proteome</keyword>
<dbReference type="eggNOG" id="ENOG502S8ET">
    <property type="taxonomic scope" value="Eukaryota"/>
</dbReference>
<dbReference type="AlphaFoldDB" id="K3WJK2"/>
<dbReference type="InterPro" id="IPR036322">
    <property type="entry name" value="WD40_repeat_dom_sf"/>
</dbReference>
<organism evidence="1 2">
    <name type="scientific">Globisporangium ultimum (strain ATCC 200006 / CBS 805.95 / DAOM BR144)</name>
    <name type="common">Pythium ultimum</name>
    <dbReference type="NCBI Taxonomy" id="431595"/>
    <lineage>
        <taxon>Eukaryota</taxon>
        <taxon>Sar</taxon>
        <taxon>Stramenopiles</taxon>
        <taxon>Oomycota</taxon>
        <taxon>Peronosporomycetes</taxon>
        <taxon>Pythiales</taxon>
        <taxon>Pythiaceae</taxon>
        <taxon>Globisporangium</taxon>
    </lineage>
</organism>
<evidence type="ECO:0000313" key="2">
    <source>
        <dbReference type="Proteomes" id="UP000019132"/>
    </source>
</evidence>
<reference evidence="1" key="3">
    <citation type="submission" date="2015-02" db="UniProtKB">
        <authorList>
            <consortium name="EnsemblProtists"/>
        </authorList>
    </citation>
    <scope>IDENTIFICATION</scope>
    <source>
        <strain evidence="1">DAOM BR144</strain>
    </source>
</reference>
<reference evidence="2" key="1">
    <citation type="journal article" date="2010" name="Genome Biol.">
        <title>Genome sequence of the necrotrophic plant pathogen Pythium ultimum reveals original pathogenicity mechanisms and effector repertoire.</title>
        <authorList>
            <person name="Levesque C.A."/>
            <person name="Brouwer H."/>
            <person name="Cano L."/>
            <person name="Hamilton J.P."/>
            <person name="Holt C."/>
            <person name="Huitema E."/>
            <person name="Raffaele S."/>
            <person name="Robideau G.P."/>
            <person name="Thines M."/>
            <person name="Win J."/>
            <person name="Zerillo M.M."/>
            <person name="Beakes G.W."/>
            <person name="Boore J.L."/>
            <person name="Busam D."/>
            <person name="Dumas B."/>
            <person name="Ferriera S."/>
            <person name="Fuerstenberg S.I."/>
            <person name="Gachon C.M."/>
            <person name="Gaulin E."/>
            <person name="Govers F."/>
            <person name="Grenville-Briggs L."/>
            <person name="Horner N."/>
            <person name="Hostetler J."/>
            <person name="Jiang R.H."/>
            <person name="Johnson J."/>
            <person name="Krajaejun T."/>
            <person name="Lin H."/>
            <person name="Meijer H.J."/>
            <person name="Moore B."/>
            <person name="Morris P."/>
            <person name="Phuntmart V."/>
            <person name="Puiu D."/>
            <person name="Shetty J."/>
            <person name="Stajich J.E."/>
            <person name="Tripathy S."/>
            <person name="Wawra S."/>
            <person name="van West P."/>
            <person name="Whitty B.R."/>
            <person name="Coutinho P.M."/>
            <person name="Henrissat B."/>
            <person name="Martin F."/>
            <person name="Thomas P.D."/>
            <person name="Tyler B.M."/>
            <person name="De Vries R.P."/>
            <person name="Kamoun S."/>
            <person name="Yandell M."/>
            <person name="Tisserat N."/>
            <person name="Buell C.R."/>
        </authorList>
    </citation>
    <scope>NUCLEOTIDE SEQUENCE</scope>
    <source>
        <strain evidence="2">DAOM:BR144</strain>
    </source>
</reference>
<proteinExistence type="predicted"/>
<protein>
    <submittedName>
        <fullName evidence="1">Uncharacterized protein</fullName>
    </submittedName>
</protein>
<reference evidence="2" key="2">
    <citation type="submission" date="2010-04" db="EMBL/GenBank/DDBJ databases">
        <authorList>
            <person name="Buell R."/>
            <person name="Hamilton J."/>
            <person name="Hostetler J."/>
        </authorList>
    </citation>
    <scope>NUCLEOTIDE SEQUENCE [LARGE SCALE GENOMIC DNA]</scope>
    <source>
        <strain evidence="2">DAOM:BR144</strain>
    </source>
</reference>
<dbReference type="Gene3D" id="2.130.10.10">
    <property type="entry name" value="YVTN repeat-like/Quinoprotein amine dehydrogenase"/>
    <property type="match status" value="1"/>
</dbReference>
<dbReference type="OMA" id="TRECVNI"/>
<dbReference type="HOGENOM" id="CLU_368234_0_0_1"/>
<evidence type="ECO:0000313" key="1">
    <source>
        <dbReference type="EnsemblProtists" id="PYU1_T005144"/>
    </source>
</evidence>
<accession>K3WJK2</accession>
<dbReference type="EnsemblProtists" id="PYU1_T005144">
    <property type="protein sequence ID" value="PYU1_T005144"/>
    <property type="gene ID" value="PYU1_G005133"/>
</dbReference>
<dbReference type="InterPro" id="IPR015943">
    <property type="entry name" value="WD40/YVTN_repeat-like_dom_sf"/>
</dbReference>
<dbReference type="SUPFAM" id="SSF50978">
    <property type="entry name" value="WD40 repeat-like"/>
    <property type="match status" value="1"/>
</dbReference>
<name>K3WJK2_GLOUD</name>